<evidence type="ECO:0000256" key="3">
    <source>
        <dbReference type="ARBA" id="ARBA00014109"/>
    </source>
</evidence>
<protein>
    <recommendedName>
        <fullName evidence="3">NADH dehydrogenase [ubiquinone] 1 beta subcomplex subunit 10</fullName>
    </recommendedName>
</protein>
<keyword evidence="9" id="KW-0472">Membrane</keyword>
<dbReference type="AlphaFoldDB" id="A0A023FPM5"/>
<organism evidence="10">
    <name type="scientific">Amblyomma cajennense</name>
    <name type="common">Cayenne tick</name>
    <name type="synonym">Acarus cajennensis</name>
    <dbReference type="NCBI Taxonomy" id="34607"/>
    <lineage>
        <taxon>Eukaryota</taxon>
        <taxon>Metazoa</taxon>
        <taxon>Ecdysozoa</taxon>
        <taxon>Arthropoda</taxon>
        <taxon>Chelicerata</taxon>
        <taxon>Arachnida</taxon>
        <taxon>Acari</taxon>
        <taxon>Parasitiformes</taxon>
        <taxon>Ixodida</taxon>
        <taxon>Ixodoidea</taxon>
        <taxon>Ixodidae</taxon>
        <taxon>Amblyomminae</taxon>
        <taxon>Amblyomma</taxon>
    </lineage>
</organism>
<keyword evidence="8" id="KW-0496">Mitochondrion</keyword>
<dbReference type="Pfam" id="PF10249">
    <property type="entry name" value="NDUFB10"/>
    <property type="match status" value="1"/>
</dbReference>
<accession>A0A023FPM5</accession>
<dbReference type="InterPro" id="IPR039993">
    <property type="entry name" value="NDUFB10"/>
</dbReference>
<name>A0A023FPM5_AMBCJ</name>
<dbReference type="PANTHER" id="PTHR13094:SF1">
    <property type="entry name" value="NADH DEHYDROGENASE [UBIQUINONE] 1 BETA SUBCOMPLEX SUBUNIT 10"/>
    <property type="match status" value="1"/>
</dbReference>
<dbReference type="PANTHER" id="PTHR13094">
    <property type="entry name" value="NADH-UBIQUINONE OXIDOREDUCTASE PDSW SUBUNIT"/>
    <property type="match status" value="1"/>
</dbReference>
<evidence type="ECO:0000256" key="8">
    <source>
        <dbReference type="ARBA" id="ARBA00023128"/>
    </source>
</evidence>
<dbReference type="InterPro" id="IPR019377">
    <property type="entry name" value="NADH_UbQ_OxRdtase_su10"/>
</dbReference>
<dbReference type="GO" id="GO:0045271">
    <property type="term" value="C:respiratory chain complex I"/>
    <property type="evidence" value="ECO:0007669"/>
    <property type="project" value="UniProtKB-ARBA"/>
</dbReference>
<evidence type="ECO:0000256" key="2">
    <source>
        <dbReference type="ARBA" id="ARBA00008317"/>
    </source>
</evidence>
<evidence type="ECO:0000256" key="5">
    <source>
        <dbReference type="ARBA" id="ARBA00022660"/>
    </source>
</evidence>
<keyword evidence="7" id="KW-0249">Electron transport</keyword>
<evidence type="ECO:0000256" key="4">
    <source>
        <dbReference type="ARBA" id="ARBA00022448"/>
    </source>
</evidence>
<keyword evidence="4" id="KW-0813">Transport</keyword>
<evidence type="ECO:0000256" key="1">
    <source>
        <dbReference type="ARBA" id="ARBA00004443"/>
    </source>
</evidence>
<reference evidence="10" key="1">
    <citation type="submission" date="2014-03" db="EMBL/GenBank/DDBJ databases">
        <title>The sialotranscriptome of Amblyomma triste, Amblyomma parvum and Amblyomma cajennense ticks, uncovered by 454-based RNA-seq.</title>
        <authorList>
            <person name="Garcia G.R."/>
            <person name="Gardinassi L.G."/>
            <person name="Ribeiro J.M."/>
            <person name="Anatriello E."/>
            <person name="Ferreira B.R."/>
            <person name="Moreira H.N."/>
            <person name="Mafra C."/>
            <person name="Olegario M.M."/>
            <person name="Szabo P.J."/>
            <person name="Miranda-Santos I.K."/>
            <person name="Maruyama S.R."/>
        </authorList>
    </citation>
    <scope>NUCLEOTIDE SEQUENCE</scope>
    <source>
        <strain evidence="10">Uberlandia</strain>
        <tissue evidence="10">Salivary glands</tissue>
    </source>
</reference>
<evidence type="ECO:0000256" key="9">
    <source>
        <dbReference type="ARBA" id="ARBA00023136"/>
    </source>
</evidence>
<keyword evidence="6" id="KW-0999">Mitochondrion inner membrane</keyword>
<proteinExistence type="evidence at transcript level"/>
<keyword evidence="5" id="KW-0679">Respiratory chain</keyword>
<evidence type="ECO:0000256" key="6">
    <source>
        <dbReference type="ARBA" id="ARBA00022792"/>
    </source>
</evidence>
<sequence>MGVGDHPHKHGFERFMDGVYSLFDVPVTWVRETIVTPNRADYNWYHRKYRRVPTIDECYTDDLMCKFEADEQYKRDREVDAKIVNLLARRRDDCMVYEFTSEEKCQPIIDQYKEAELNWFIKYGDLTPHSTVVAAFMKQKHRLIAERRRALKGTAVCRVRVTEQIAQVVIVL</sequence>
<comment type="subcellular location">
    <subcellularLocation>
        <location evidence="1">Mitochondrion inner membrane</location>
        <topology evidence="1">Peripheral membrane protein</topology>
        <orientation evidence="1">Matrix side</orientation>
    </subcellularLocation>
</comment>
<dbReference type="Gene3D" id="1.10.287.1130">
    <property type="entry name" value="CytochromE C oxidase copper chaperone"/>
    <property type="match status" value="1"/>
</dbReference>
<evidence type="ECO:0000313" key="10">
    <source>
        <dbReference type="EMBL" id="JAC23259.1"/>
    </source>
</evidence>
<comment type="similarity">
    <text evidence="2">Belongs to the complex I NDUFB10 subunit family.</text>
</comment>
<dbReference type="EMBL" id="GBBK01001223">
    <property type="protein sequence ID" value="JAC23259.1"/>
    <property type="molecule type" value="mRNA"/>
</dbReference>
<dbReference type="GO" id="GO:0005743">
    <property type="term" value="C:mitochondrial inner membrane"/>
    <property type="evidence" value="ECO:0007669"/>
    <property type="project" value="UniProtKB-SubCell"/>
</dbReference>
<evidence type="ECO:0000256" key="7">
    <source>
        <dbReference type="ARBA" id="ARBA00022982"/>
    </source>
</evidence>